<proteinExistence type="predicted"/>
<dbReference type="EMBL" id="CM042883">
    <property type="protein sequence ID" value="KAI4372130.1"/>
    <property type="molecule type" value="Genomic_DNA"/>
</dbReference>
<dbReference type="Proteomes" id="UP001057402">
    <property type="component" value="Chromosome 4"/>
</dbReference>
<keyword evidence="2" id="KW-1185">Reference proteome</keyword>
<protein>
    <submittedName>
        <fullName evidence="1">Uncharacterized protein</fullName>
    </submittedName>
</protein>
<gene>
    <name evidence="1" type="ORF">MLD38_010402</name>
</gene>
<organism evidence="1 2">
    <name type="scientific">Melastoma candidum</name>
    <dbReference type="NCBI Taxonomy" id="119954"/>
    <lineage>
        <taxon>Eukaryota</taxon>
        <taxon>Viridiplantae</taxon>
        <taxon>Streptophyta</taxon>
        <taxon>Embryophyta</taxon>
        <taxon>Tracheophyta</taxon>
        <taxon>Spermatophyta</taxon>
        <taxon>Magnoliopsida</taxon>
        <taxon>eudicotyledons</taxon>
        <taxon>Gunneridae</taxon>
        <taxon>Pentapetalae</taxon>
        <taxon>rosids</taxon>
        <taxon>malvids</taxon>
        <taxon>Myrtales</taxon>
        <taxon>Melastomataceae</taxon>
        <taxon>Melastomatoideae</taxon>
        <taxon>Melastomateae</taxon>
        <taxon>Melastoma</taxon>
    </lineage>
</organism>
<sequence length="209" mass="22087">MKGESMPSSNPNQDWQHQNDVPMGSKSDAAAISHKYNSGSGSCIDPFQLKQSSPFLTPQHCSLFLMDGIVDPVHSQQTRRFIDAWPNVDDGSGNREMSSYGPSLGKNDLATSSLTLTMCGGEGDEYNNRIGEKPHWMNAGMVHHGSWMGSTPGGPLAEALCLGTIAGGGGVGVRYQASSCGCSSTTTATTTSSRSSGKDEGQEEFNFIG</sequence>
<name>A0ACB9QZT1_9MYRT</name>
<comment type="caution">
    <text evidence="1">The sequence shown here is derived from an EMBL/GenBank/DDBJ whole genome shotgun (WGS) entry which is preliminary data.</text>
</comment>
<reference evidence="2" key="1">
    <citation type="journal article" date="2023" name="Front. Plant Sci.">
        <title>Chromosomal-level genome assembly of Melastoma candidum provides insights into trichome evolution.</title>
        <authorList>
            <person name="Zhong Y."/>
            <person name="Wu W."/>
            <person name="Sun C."/>
            <person name="Zou P."/>
            <person name="Liu Y."/>
            <person name="Dai S."/>
            <person name="Zhou R."/>
        </authorList>
    </citation>
    <scope>NUCLEOTIDE SEQUENCE [LARGE SCALE GENOMIC DNA]</scope>
</reference>
<evidence type="ECO:0000313" key="2">
    <source>
        <dbReference type="Proteomes" id="UP001057402"/>
    </source>
</evidence>
<evidence type="ECO:0000313" key="1">
    <source>
        <dbReference type="EMBL" id="KAI4372130.1"/>
    </source>
</evidence>
<accession>A0ACB9QZT1</accession>